<comment type="caution">
    <text evidence="1">The sequence shown here is derived from an EMBL/GenBank/DDBJ whole genome shotgun (WGS) entry which is preliminary data.</text>
</comment>
<dbReference type="InterPro" id="IPR036561">
    <property type="entry name" value="MAM33_sf"/>
</dbReference>
<dbReference type="PANTHER" id="PTHR10826:SF6">
    <property type="entry name" value="PROTEIN, PUTATIVE-RELATED"/>
    <property type="match status" value="1"/>
</dbReference>
<evidence type="ECO:0000313" key="1">
    <source>
        <dbReference type="EMBL" id="ORC88014.1"/>
    </source>
</evidence>
<reference evidence="1 2" key="1">
    <citation type="submission" date="2017-03" db="EMBL/GenBank/DDBJ databases">
        <title>An alternative strategy for trypanosome survival in the mammalian bloodstream revealed through genome and transcriptome analysis of the ubiquitous bovine parasite Trypanosoma (Megatrypanum) theileri.</title>
        <authorList>
            <person name="Kelly S."/>
            <person name="Ivens A."/>
            <person name="Mott A."/>
            <person name="O'Neill E."/>
            <person name="Emms D."/>
            <person name="Macleod O."/>
            <person name="Voorheis P."/>
            <person name="Matthews J."/>
            <person name="Matthews K."/>
            <person name="Carrington M."/>
        </authorList>
    </citation>
    <scope>NUCLEOTIDE SEQUENCE [LARGE SCALE GENOMIC DNA]</scope>
    <source>
        <strain evidence="1">Edinburgh</strain>
    </source>
</reference>
<proteinExistence type="predicted"/>
<keyword evidence="2" id="KW-1185">Reference proteome</keyword>
<organism evidence="1 2">
    <name type="scientific">Trypanosoma theileri</name>
    <dbReference type="NCBI Taxonomy" id="67003"/>
    <lineage>
        <taxon>Eukaryota</taxon>
        <taxon>Discoba</taxon>
        <taxon>Euglenozoa</taxon>
        <taxon>Kinetoplastea</taxon>
        <taxon>Metakinetoplastina</taxon>
        <taxon>Trypanosomatida</taxon>
        <taxon>Trypanosomatidae</taxon>
        <taxon>Trypanosoma</taxon>
    </lineage>
</organism>
<dbReference type="Gene3D" id="3.10.280.10">
    <property type="entry name" value="Mitochondrial glycoprotein"/>
    <property type="match status" value="1"/>
</dbReference>
<dbReference type="Pfam" id="PF02330">
    <property type="entry name" value="MAM33"/>
    <property type="match status" value="1"/>
</dbReference>
<name>A0A1X0NTH7_9TRYP</name>
<dbReference type="PANTHER" id="PTHR10826">
    <property type="entry name" value="COMPLEMENT COMPONENT 1"/>
    <property type="match status" value="1"/>
</dbReference>
<dbReference type="AlphaFoldDB" id="A0A1X0NTH7"/>
<accession>A0A1X0NTH7</accession>
<dbReference type="VEuPathDB" id="TriTrypDB:TM35_000192580"/>
<evidence type="ECO:0000313" key="2">
    <source>
        <dbReference type="Proteomes" id="UP000192257"/>
    </source>
</evidence>
<dbReference type="GeneID" id="39986536"/>
<protein>
    <submittedName>
        <fullName evidence="1">Uncharacterized protein</fullName>
    </submittedName>
</protein>
<dbReference type="EMBL" id="NBCO01000019">
    <property type="protein sequence ID" value="ORC88014.1"/>
    <property type="molecule type" value="Genomic_DNA"/>
</dbReference>
<dbReference type="STRING" id="67003.A0A1X0NTH7"/>
<dbReference type="OrthoDB" id="278212at2759"/>
<dbReference type="Proteomes" id="UP000192257">
    <property type="component" value="Unassembled WGS sequence"/>
</dbReference>
<dbReference type="GO" id="GO:0005759">
    <property type="term" value="C:mitochondrial matrix"/>
    <property type="evidence" value="ECO:0007669"/>
    <property type="project" value="InterPro"/>
</dbReference>
<gene>
    <name evidence="1" type="ORF">TM35_000192580</name>
</gene>
<sequence>MYRFIQKNYRNVMTRAFSEFPESVLKDEKISQKVRRQVLPRCHRKLYTLTVREENEENIRDFLPPKPIVPTGWKLEHQLNSNRFDLRKTVNIRDFGREELHVIALMEVKQYEGTYRMDNGEREEEEYLFFSLFVQKERFPGGLEFGLTSIDMELVMDSLAIHSNQEDLDVARDSLLSTSNLIDSPKKHGQKRNLDCRRRRDRRYRGPMLNELDDDFSDEILDYLDERGVNNGFAEYIMAQAHFFEQEEYLNWLRLLRQFAQ</sequence>
<dbReference type="SUPFAM" id="SSF54529">
    <property type="entry name" value="Mitochondrial glycoprotein MAM33-like"/>
    <property type="match status" value="1"/>
</dbReference>
<dbReference type="RefSeq" id="XP_028882080.1">
    <property type="nucleotide sequence ID" value="XM_029026756.1"/>
</dbReference>
<dbReference type="InterPro" id="IPR003428">
    <property type="entry name" value="MAM33"/>
</dbReference>